<dbReference type="VEuPathDB" id="GiardiaDB:SS50377_21257"/>
<feature type="coiled-coil region" evidence="1">
    <location>
        <begin position="96"/>
        <end position="137"/>
    </location>
</feature>
<reference evidence="3" key="2">
    <citation type="submission" date="2020-12" db="EMBL/GenBank/DDBJ databases">
        <title>New Spironucleus salmonicida genome in near-complete chromosomes.</title>
        <authorList>
            <person name="Xu F."/>
            <person name="Kurt Z."/>
            <person name="Jimenez-Gonzalez A."/>
            <person name="Astvaldsson A."/>
            <person name="Andersson J.O."/>
            <person name="Svard S.G."/>
        </authorList>
    </citation>
    <scope>NUCLEOTIDE SEQUENCE</scope>
    <source>
        <strain evidence="3">ATCC 50377</strain>
    </source>
</reference>
<sequence>MKTKSDLHPFVLFHQELAIDCSKIQIQSQESAITLQEYISKRQVLISKVVMQINNISEMKQFSNQNIETLTNVYDNQPIFKSELLIKFEQLEIQKIDSQTNQIKDKNTKINELMDNYELLEQKLQELLQNKHEQNWNALNTQEDLQSIAKVEKEPENVQTQDEHINDYIKDKDQELQQIIQEVQENVIEI</sequence>
<dbReference type="AlphaFoldDB" id="V6LI83"/>
<evidence type="ECO:0000313" key="2">
    <source>
        <dbReference type="EMBL" id="EST44028.1"/>
    </source>
</evidence>
<dbReference type="Proteomes" id="UP000018208">
    <property type="component" value="Unassembled WGS sequence"/>
</dbReference>
<dbReference type="EMBL" id="KI546130">
    <property type="protein sequence ID" value="EST44028.1"/>
    <property type="molecule type" value="Genomic_DNA"/>
</dbReference>
<dbReference type="EMBL" id="AUWU02000001">
    <property type="protein sequence ID" value="KAH0577903.1"/>
    <property type="molecule type" value="Genomic_DNA"/>
</dbReference>
<evidence type="ECO:0000313" key="4">
    <source>
        <dbReference type="Proteomes" id="UP000018208"/>
    </source>
</evidence>
<name>V6LI83_9EUKA</name>
<proteinExistence type="predicted"/>
<evidence type="ECO:0000256" key="1">
    <source>
        <dbReference type="SAM" id="Coils"/>
    </source>
</evidence>
<protein>
    <submittedName>
        <fullName evidence="2">Uncharacterized protein</fullName>
    </submittedName>
</protein>
<keyword evidence="4" id="KW-1185">Reference proteome</keyword>
<keyword evidence="1" id="KW-0175">Coiled coil</keyword>
<gene>
    <name evidence="2" type="ORF">SS50377_16337</name>
    <name evidence="3" type="ORF">SS50377_21257</name>
</gene>
<evidence type="ECO:0000313" key="3">
    <source>
        <dbReference type="EMBL" id="KAH0577903.1"/>
    </source>
</evidence>
<organism evidence="2">
    <name type="scientific">Spironucleus salmonicida</name>
    <dbReference type="NCBI Taxonomy" id="348837"/>
    <lineage>
        <taxon>Eukaryota</taxon>
        <taxon>Metamonada</taxon>
        <taxon>Diplomonadida</taxon>
        <taxon>Hexamitidae</taxon>
        <taxon>Hexamitinae</taxon>
        <taxon>Spironucleus</taxon>
    </lineage>
</organism>
<reference evidence="2 3" key="1">
    <citation type="journal article" date="2014" name="PLoS Genet.">
        <title>The Genome of Spironucleus salmonicida Highlights a Fish Pathogen Adapted to Fluctuating Environments.</title>
        <authorList>
            <person name="Xu F."/>
            <person name="Jerlstrom-Hultqvist J."/>
            <person name="Einarsson E."/>
            <person name="Astvaldsson A."/>
            <person name="Svard S.G."/>
            <person name="Andersson J.O."/>
        </authorList>
    </citation>
    <scope>NUCLEOTIDE SEQUENCE</scope>
    <source>
        <strain evidence="3">ATCC 50377</strain>
    </source>
</reference>
<accession>V6LI83</accession>